<reference evidence="1 2" key="1">
    <citation type="submission" date="2021-03" db="EMBL/GenBank/DDBJ databases">
        <title>Sequencing the genomes of 1000 actinobacteria strains.</title>
        <authorList>
            <person name="Klenk H.-P."/>
        </authorList>
    </citation>
    <scope>NUCLEOTIDE SEQUENCE [LARGE SCALE GENOMIC DNA]</scope>
    <source>
        <strain evidence="1 2">DSM 40843</strain>
    </source>
</reference>
<comment type="caution">
    <text evidence="1">The sequence shown here is derived from an EMBL/GenBank/DDBJ whole genome shotgun (WGS) entry which is preliminary data.</text>
</comment>
<dbReference type="EMBL" id="JAGINS010000002">
    <property type="protein sequence ID" value="MBP2363396.1"/>
    <property type="molecule type" value="Genomic_DNA"/>
</dbReference>
<evidence type="ECO:0000313" key="2">
    <source>
        <dbReference type="Proteomes" id="UP001519311"/>
    </source>
</evidence>
<accession>A0ABS4VHJ7</accession>
<sequence>MPEPGAGPRADPLVQRALERAVPADLAPADERQLTTLGRAVWLAEVTGADRARWPGYFPKPGMTSGYSRVRIQGLIARRDSKHQAGAVVHLVWAGADPSGTFLDGRTATVRFTRQAGTWTPLR</sequence>
<name>A0ABS4VHJ7_9ACTN</name>
<dbReference type="Proteomes" id="UP001519311">
    <property type="component" value="Unassembled WGS sequence"/>
</dbReference>
<protein>
    <submittedName>
        <fullName evidence="1">Uncharacterized protein</fullName>
    </submittedName>
</protein>
<gene>
    <name evidence="1" type="ORF">JOF59_005888</name>
</gene>
<proteinExistence type="predicted"/>
<keyword evidence="2" id="KW-1185">Reference proteome</keyword>
<dbReference type="RefSeq" id="WP_209471426.1">
    <property type="nucleotide sequence ID" value="NZ_BMWJ01000023.1"/>
</dbReference>
<organism evidence="1 2">
    <name type="scientific">Streptomyces clavifer</name>
    <dbReference type="NCBI Taxonomy" id="68188"/>
    <lineage>
        <taxon>Bacteria</taxon>
        <taxon>Bacillati</taxon>
        <taxon>Actinomycetota</taxon>
        <taxon>Actinomycetes</taxon>
        <taxon>Kitasatosporales</taxon>
        <taxon>Streptomycetaceae</taxon>
        <taxon>Streptomyces</taxon>
    </lineage>
</organism>
<evidence type="ECO:0000313" key="1">
    <source>
        <dbReference type="EMBL" id="MBP2363396.1"/>
    </source>
</evidence>